<dbReference type="AlphaFoldDB" id="A0A8J3JJ86"/>
<dbReference type="InterPro" id="IPR011576">
    <property type="entry name" value="Pyridox_Oxase_N"/>
</dbReference>
<reference evidence="2 3" key="1">
    <citation type="submission" date="2021-01" db="EMBL/GenBank/DDBJ databases">
        <title>Whole genome shotgun sequence of Catellatospora bangladeshensis NBRC 107357.</title>
        <authorList>
            <person name="Komaki H."/>
            <person name="Tamura T."/>
        </authorList>
    </citation>
    <scope>NUCLEOTIDE SEQUENCE [LARGE SCALE GENOMIC DNA]</scope>
    <source>
        <strain evidence="2 3">NBRC 107357</strain>
    </source>
</reference>
<dbReference type="EMBL" id="BONF01000052">
    <property type="protein sequence ID" value="GIF85761.1"/>
    <property type="molecule type" value="Genomic_DNA"/>
</dbReference>
<accession>A0A8J3JJ86</accession>
<comment type="caution">
    <text evidence="2">The sequence shown here is derived from an EMBL/GenBank/DDBJ whole genome shotgun (WGS) entry which is preliminary data.</text>
</comment>
<protein>
    <submittedName>
        <fullName evidence="2">Pyridoxamine 5'-phosphate oxidase</fullName>
    </submittedName>
</protein>
<dbReference type="PANTHER" id="PTHR39336">
    <property type="entry name" value="PYRIDOXAMINE PHOSPHATE OXIDASE FAMILY PROTEIN (AFU_ORTHOLOGUE AFUA_6G11440)"/>
    <property type="match status" value="1"/>
</dbReference>
<dbReference type="Gene3D" id="2.30.110.10">
    <property type="entry name" value="Electron Transport, Fmn-binding Protein, Chain A"/>
    <property type="match status" value="1"/>
</dbReference>
<dbReference type="InterPro" id="IPR012349">
    <property type="entry name" value="Split_barrel_FMN-bd"/>
</dbReference>
<dbReference type="RefSeq" id="WP_308442776.1">
    <property type="nucleotide sequence ID" value="NZ_BONF01000052.1"/>
</dbReference>
<gene>
    <name evidence="2" type="ORF">Cba03nite_71100</name>
</gene>
<feature type="domain" description="Pyridoxamine 5'-phosphate oxidase N-terminal" evidence="1">
    <location>
        <begin position="9"/>
        <end position="135"/>
    </location>
</feature>
<evidence type="ECO:0000259" key="1">
    <source>
        <dbReference type="Pfam" id="PF01243"/>
    </source>
</evidence>
<organism evidence="2 3">
    <name type="scientific">Catellatospora bangladeshensis</name>
    <dbReference type="NCBI Taxonomy" id="310355"/>
    <lineage>
        <taxon>Bacteria</taxon>
        <taxon>Bacillati</taxon>
        <taxon>Actinomycetota</taxon>
        <taxon>Actinomycetes</taxon>
        <taxon>Micromonosporales</taxon>
        <taxon>Micromonosporaceae</taxon>
        <taxon>Catellatospora</taxon>
    </lineage>
</organism>
<dbReference type="PANTHER" id="PTHR39336:SF1">
    <property type="entry name" value="PYRIDOXAMINE PHOSPHATE OXIDASE FAMILY PROTEIN (AFU_ORTHOLOGUE AFUA_6G11440)"/>
    <property type="match status" value="1"/>
</dbReference>
<sequence>MGQVYEQIDGKIRDFLMAQRVFFVATAPSGADGHVNVSPKGLTDSFAVIGPHQVAYYEYGGSGIETMAHLRENGRIVLMVCAFDGPPKIYRLHGRGEAVLAEDPRAAELIAHFPAPPHVGLRSIVVIDVTRVSDSCGYGVPLMSYEGDRDLLVRF</sequence>
<dbReference type="Proteomes" id="UP000601223">
    <property type="component" value="Unassembled WGS sequence"/>
</dbReference>
<dbReference type="SUPFAM" id="SSF50475">
    <property type="entry name" value="FMN-binding split barrel"/>
    <property type="match status" value="1"/>
</dbReference>
<evidence type="ECO:0000313" key="2">
    <source>
        <dbReference type="EMBL" id="GIF85761.1"/>
    </source>
</evidence>
<dbReference type="Pfam" id="PF01243">
    <property type="entry name" value="PNPOx_N"/>
    <property type="match status" value="1"/>
</dbReference>
<proteinExistence type="predicted"/>
<name>A0A8J3JJ86_9ACTN</name>
<evidence type="ECO:0000313" key="3">
    <source>
        <dbReference type="Proteomes" id="UP000601223"/>
    </source>
</evidence>
<keyword evidence="3" id="KW-1185">Reference proteome</keyword>